<dbReference type="Proteomes" id="UP000236751">
    <property type="component" value="Unassembled WGS sequence"/>
</dbReference>
<gene>
    <name evidence="1" type="ORF">SAMN05216403_102163</name>
</gene>
<dbReference type="AlphaFoldDB" id="A0A1H5SGP9"/>
<evidence type="ECO:0000313" key="1">
    <source>
        <dbReference type="EMBL" id="SEF49620.1"/>
    </source>
</evidence>
<sequence length="83" mass="9012">MQTLPVERLPGSWVGTLVVSGLGYGQHSVKIESAPDFVFSGGRNDFTCMGLLQFCPFPFRLPFGCGLLDVVCLVTGMRKRSEG</sequence>
<protein>
    <submittedName>
        <fullName evidence="1">Uncharacterized protein</fullName>
    </submittedName>
</protein>
<accession>A0A1H5SGP9</accession>
<organism evidence="1 2">
    <name type="scientific">Nitrosospira multiformis (strain ATCC 25196 / NCIMB 11849 / C 71)</name>
    <dbReference type="NCBI Taxonomy" id="323848"/>
    <lineage>
        <taxon>Bacteria</taxon>
        <taxon>Pseudomonadati</taxon>
        <taxon>Pseudomonadota</taxon>
        <taxon>Betaproteobacteria</taxon>
        <taxon>Nitrosomonadales</taxon>
        <taxon>Nitrosomonadaceae</taxon>
        <taxon>Nitrosospira</taxon>
    </lineage>
</organism>
<evidence type="ECO:0000313" key="2">
    <source>
        <dbReference type="Proteomes" id="UP000236751"/>
    </source>
</evidence>
<reference evidence="1 2" key="1">
    <citation type="submission" date="2016-10" db="EMBL/GenBank/DDBJ databases">
        <authorList>
            <person name="de Groot N.N."/>
        </authorList>
    </citation>
    <scope>NUCLEOTIDE SEQUENCE [LARGE SCALE GENOMIC DNA]</scope>
    <source>
        <strain evidence="1 2">Nl13</strain>
    </source>
</reference>
<proteinExistence type="predicted"/>
<dbReference type="EMBL" id="FNVK01000002">
    <property type="protein sequence ID" value="SEF49620.1"/>
    <property type="molecule type" value="Genomic_DNA"/>
</dbReference>
<name>A0A1H5SGP9_NITMU</name>